<dbReference type="EMBL" id="JASCRY010000001">
    <property type="protein sequence ID" value="MDI5949244.1"/>
    <property type="molecule type" value="Genomic_DNA"/>
</dbReference>
<reference evidence="1 2" key="1">
    <citation type="submission" date="2023-04" db="EMBL/GenBank/DDBJ databases">
        <title>Two novel species of Flavobacterium.</title>
        <authorList>
            <person name="Liu Q."/>
            <person name="Xin Y.-H."/>
        </authorList>
    </citation>
    <scope>NUCLEOTIDE SEQUENCE [LARGE SCALE GENOMIC DNA]</scope>
    <source>
        <strain evidence="1 2">LB2P87</strain>
    </source>
</reference>
<keyword evidence="2" id="KW-1185">Reference proteome</keyword>
<protein>
    <submittedName>
        <fullName evidence="1">Uncharacterized protein</fullName>
    </submittedName>
</protein>
<dbReference type="RefSeq" id="WP_282715066.1">
    <property type="nucleotide sequence ID" value="NZ_JASCRY010000001.1"/>
</dbReference>
<proteinExistence type="predicted"/>
<gene>
    <name evidence="1" type="ORF">QLS97_06265</name>
</gene>
<dbReference type="AlphaFoldDB" id="A0AAW6TK52"/>
<evidence type="ECO:0000313" key="1">
    <source>
        <dbReference type="EMBL" id="MDI5949244.1"/>
    </source>
</evidence>
<evidence type="ECO:0000313" key="2">
    <source>
        <dbReference type="Proteomes" id="UP001228643"/>
    </source>
</evidence>
<sequence length="173" mass="21107">MIEFKNNEYIEIYNPVKNNYVQIRILNKNENGYNAILLPNSKEIKIYDYHLNYGYKKKWISENLLNKLGFKKEGFIYTLGNITIWECLIGEIKKINEPYYLYEYESKFLGFAVLNKNELKEFKKDFHEIDFNSTIHNIKEKYFFTNSINDVFNHLLKHNLKKYNYEEFDKIMF</sequence>
<name>A0AAW6TK52_9FLAO</name>
<dbReference type="Proteomes" id="UP001228643">
    <property type="component" value="Unassembled WGS sequence"/>
</dbReference>
<organism evidence="1 2">
    <name type="scientific">Flavobacterium yafengii</name>
    <dbReference type="NCBI Taxonomy" id="3041253"/>
    <lineage>
        <taxon>Bacteria</taxon>
        <taxon>Pseudomonadati</taxon>
        <taxon>Bacteroidota</taxon>
        <taxon>Flavobacteriia</taxon>
        <taxon>Flavobacteriales</taxon>
        <taxon>Flavobacteriaceae</taxon>
        <taxon>Flavobacterium</taxon>
    </lineage>
</organism>
<accession>A0AAW6TK52</accession>
<comment type="caution">
    <text evidence="1">The sequence shown here is derived from an EMBL/GenBank/DDBJ whole genome shotgun (WGS) entry which is preliminary data.</text>
</comment>